<dbReference type="Proteomes" id="UP001596030">
    <property type="component" value="Unassembled WGS sequence"/>
</dbReference>
<organism evidence="4 5">
    <name type="scientific">Chromohalobacter sarecensis</name>
    <dbReference type="NCBI Taxonomy" id="245294"/>
    <lineage>
        <taxon>Bacteria</taxon>
        <taxon>Pseudomonadati</taxon>
        <taxon>Pseudomonadota</taxon>
        <taxon>Gammaproteobacteria</taxon>
        <taxon>Oceanospirillales</taxon>
        <taxon>Halomonadaceae</taxon>
        <taxon>Chromohalobacter</taxon>
    </lineage>
</organism>
<dbReference type="InterPro" id="IPR012893">
    <property type="entry name" value="HipA-like_C"/>
</dbReference>
<evidence type="ECO:0000313" key="5">
    <source>
        <dbReference type="Proteomes" id="UP001596030"/>
    </source>
</evidence>
<dbReference type="Pfam" id="PF07804">
    <property type="entry name" value="HipA_C"/>
    <property type="match status" value="1"/>
</dbReference>
<keyword evidence="1" id="KW-0808">Transferase</keyword>
<keyword evidence="5" id="KW-1185">Reference proteome</keyword>
<feature type="domain" description="HipA-like C-terminal" evidence="3">
    <location>
        <begin position="4"/>
        <end position="49"/>
    </location>
</feature>
<dbReference type="RefSeq" id="WP_378110061.1">
    <property type="nucleotide sequence ID" value="NZ_JAKGAN010000001.1"/>
</dbReference>
<dbReference type="EMBL" id="JBHSEU010000010">
    <property type="protein sequence ID" value="MFC4538319.1"/>
    <property type="molecule type" value="Genomic_DNA"/>
</dbReference>
<evidence type="ECO:0000313" key="4">
    <source>
        <dbReference type="EMBL" id="MFC4538319.1"/>
    </source>
</evidence>
<protein>
    <submittedName>
        <fullName evidence="4">HipA domain-containing protein</fullName>
    </submittedName>
</protein>
<accession>A0ABV9CYZ6</accession>
<keyword evidence="2" id="KW-0418">Kinase</keyword>
<reference evidence="5" key="1">
    <citation type="journal article" date="2019" name="Int. J. Syst. Evol. Microbiol.">
        <title>The Global Catalogue of Microorganisms (GCM) 10K type strain sequencing project: providing services to taxonomists for standard genome sequencing and annotation.</title>
        <authorList>
            <consortium name="The Broad Institute Genomics Platform"/>
            <consortium name="The Broad Institute Genome Sequencing Center for Infectious Disease"/>
            <person name="Wu L."/>
            <person name="Ma J."/>
        </authorList>
    </citation>
    <scope>NUCLEOTIDE SEQUENCE [LARGE SCALE GENOMIC DNA]</scope>
    <source>
        <strain evidence="5">CGMCC 1.12121</strain>
    </source>
</reference>
<gene>
    <name evidence="4" type="ORF">ACFO0U_05965</name>
</gene>
<evidence type="ECO:0000256" key="1">
    <source>
        <dbReference type="ARBA" id="ARBA00022679"/>
    </source>
</evidence>
<sequence length="64" mass="7449">MQGVRQTDPKQTLRELYARIVFNILCGNMDDYARNHAAFWDGRMLSLPPICPQGELATRRPRRC</sequence>
<evidence type="ECO:0000256" key="2">
    <source>
        <dbReference type="ARBA" id="ARBA00022777"/>
    </source>
</evidence>
<name>A0ABV9CYZ6_9GAMM</name>
<evidence type="ECO:0000259" key="3">
    <source>
        <dbReference type="Pfam" id="PF07804"/>
    </source>
</evidence>
<comment type="caution">
    <text evidence="4">The sequence shown here is derived from an EMBL/GenBank/DDBJ whole genome shotgun (WGS) entry which is preliminary data.</text>
</comment>
<proteinExistence type="predicted"/>